<organism evidence="6 7">
    <name type="scientific">Gymnopilus dilepis</name>
    <dbReference type="NCBI Taxonomy" id="231916"/>
    <lineage>
        <taxon>Eukaryota</taxon>
        <taxon>Fungi</taxon>
        <taxon>Dikarya</taxon>
        <taxon>Basidiomycota</taxon>
        <taxon>Agaricomycotina</taxon>
        <taxon>Agaricomycetes</taxon>
        <taxon>Agaricomycetidae</taxon>
        <taxon>Agaricales</taxon>
        <taxon>Agaricineae</taxon>
        <taxon>Hymenogastraceae</taxon>
        <taxon>Gymnopilus</taxon>
    </lineage>
</organism>
<dbReference type="InterPro" id="IPR001680">
    <property type="entry name" value="WD40_rpt"/>
</dbReference>
<dbReference type="Pfam" id="PF24883">
    <property type="entry name" value="NPHP3_N"/>
    <property type="match status" value="1"/>
</dbReference>
<feature type="compositionally biased region" description="Low complexity" evidence="4">
    <location>
        <begin position="69"/>
        <end position="86"/>
    </location>
</feature>
<dbReference type="PANTHER" id="PTHR10039:SF16">
    <property type="entry name" value="GPI INOSITOL-DEACYLASE"/>
    <property type="match status" value="1"/>
</dbReference>
<proteinExistence type="predicted"/>
<reference evidence="6 7" key="1">
    <citation type="journal article" date="2018" name="Evol. Lett.">
        <title>Horizontal gene cluster transfer increased hallucinogenic mushroom diversity.</title>
        <authorList>
            <person name="Reynolds H.T."/>
            <person name="Vijayakumar V."/>
            <person name="Gluck-Thaler E."/>
            <person name="Korotkin H.B."/>
            <person name="Matheny P.B."/>
            <person name="Slot J.C."/>
        </authorList>
    </citation>
    <scope>NUCLEOTIDE SEQUENCE [LARGE SCALE GENOMIC DNA]</scope>
    <source>
        <strain evidence="6 7">SRW20</strain>
    </source>
</reference>
<evidence type="ECO:0000256" key="1">
    <source>
        <dbReference type="ARBA" id="ARBA00022574"/>
    </source>
</evidence>
<dbReference type="OrthoDB" id="3027122at2759"/>
<feature type="non-terminal residue" evidence="6">
    <location>
        <position position="927"/>
    </location>
</feature>
<feature type="region of interest" description="Disordered" evidence="4">
    <location>
        <begin position="103"/>
        <end position="140"/>
    </location>
</feature>
<dbReference type="Gene3D" id="2.130.10.10">
    <property type="entry name" value="YVTN repeat-like/Quinoprotein amine dehydrogenase"/>
    <property type="match status" value="1"/>
</dbReference>
<dbReference type="SUPFAM" id="SSF52540">
    <property type="entry name" value="P-loop containing nucleoside triphosphate hydrolases"/>
    <property type="match status" value="1"/>
</dbReference>
<evidence type="ECO:0000256" key="3">
    <source>
        <dbReference type="PROSITE-ProRule" id="PRU00221"/>
    </source>
</evidence>
<dbReference type="PROSITE" id="PS50082">
    <property type="entry name" value="WD_REPEATS_2"/>
    <property type="match status" value="1"/>
</dbReference>
<dbReference type="InterPro" id="IPR027417">
    <property type="entry name" value="P-loop_NTPase"/>
</dbReference>
<dbReference type="STRING" id="231916.A0A409Y0Q7"/>
<evidence type="ECO:0000256" key="2">
    <source>
        <dbReference type="ARBA" id="ARBA00022737"/>
    </source>
</evidence>
<dbReference type="InterPro" id="IPR056884">
    <property type="entry name" value="NPHP3-like_N"/>
</dbReference>
<evidence type="ECO:0000256" key="4">
    <source>
        <dbReference type="SAM" id="MobiDB-lite"/>
    </source>
</evidence>
<dbReference type="Proteomes" id="UP000284706">
    <property type="component" value="Unassembled WGS sequence"/>
</dbReference>
<evidence type="ECO:0000313" key="6">
    <source>
        <dbReference type="EMBL" id="PPQ96533.1"/>
    </source>
</evidence>
<dbReference type="AlphaFoldDB" id="A0A409Y0Q7"/>
<comment type="caution">
    <text evidence="6">The sequence shown here is derived from an EMBL/GenBank/DDBJ whole genome shotgun (WGS) entry which is preliminary data.</text>
</comment>
<gene>
    <name evidence="6" type="ORF">CVT26_006382</name>
</gene>
<feature type="repeat" description="WD" evidence="3">
    <location>
        <begin position="894"/>
        <end position="927"/>
    </location>
</feature>
<protein>
    <recommendedName>
        <fullName evidence="5">Nephrocystin 3-like N-terminal domain-containing protein</fullName>
    </recommendedName>
</protein>
<dbReference type="InterPro" id="IPR019775">
    <property type="entry name" value="WD40_repeat_CS"/>
</dbReference>
<accession>A0A409Y0Q7</accession>
<dbReference type="PROSITE" id="PS50294">
    <property type="entry name" value="WD_REPEATS_REGION"/>
    <property type="match status" value="1"/>
</dbReference>
<dbReference type="InterPro" id="IPR059179">
    <property type="entry name" value="MLKL-like_MCAfunc"/>
</dbReference>
<dbReference type="SUPFAM" id="SSF50998">
    <property type="entry name" value="Quinoprotein alcohol dehydrogenase-like"/>
    <property type="match status" value="1"/>
</dbReference>
<dbReference type="Gene3D" id="3.40.50.300">
    <property type="entry name" value="P-loop containing nucleotide triphosphate hydrolases"/>
    <property type="match status" value="1"/>
</dbReference>
<keyword evidence="7" id="KW-1185">Reference proteome</keyword>
<feature type="region of interest" description="Disordered" evidence="4">
    <location>
        <begin position="29"/>
        <end position="89"/>
    </location>
</feature>
<name>A0A409Y0Q7_9AGAR</name>
<feature type="domain" description="Nephrocystin 3-like N-terminal" evidence="5">
    <location>
        <begin position="347"/>
        <end position="513"/>
    </location>
</feature>
<dbReference type="InParanoid" id="A0A409Y0Q7"/>
<keyword evidence="2" id="KW-0677">Repeat</keyword>
<dbReference type="EMBL" id="NHYE01001359">
    <property type="protein sequence ID" value="PPQ96533.1"/>
    <property type="molecule type" value="Genomic_DNA"/>
</dbReference>
<dbReference type="InterPro" id="IPR011047">
    <property type="entry name" value="Quinoprotein_ADH-like_sf"/>
</dbReference>
<dbReference type="PROSITE" id="PS00678">
    <property type="entry name" value="WD_REPEATS_1"/>
    <property type="match status" value="1"/>
</dbReference>
<dbReference type="CDD" id="cd21037">
    <property type="entry name" value="MLKL_NTD"/>
    <property type="match status" value="1"/>
</dbReference>
<dbReference type="Pfam" id="PF00400">
    <property type="entry name" value="WD40"/>
    <property type="match status" value="1"/>
</dbReference>
<dbReference type="SMART" id="SM00320">
    <property type="entry name" value="WD40"/>
    <property type="match status" value="1"/>
</dbReference>
<evidence type="ECO:0000259" key="5">
    <source>
        <dbReference type="Pfam" id="PF24883"/>
    </source>
</evidence>
<keyword evidence="1 3" id="KW-0853">WD repeat</keyword>
<dbReference type="PANTHER" id="PTHR10039">
    <property type="entry name" value="AMELOGENIN"/>
    <property type="match status" value="1"/>
</dbReference>
<feature type="compositionally biased region" description="Low complexity" evidence="4">
    <location>
        <begin position="38"/>
        <end position="50"/>
    </location>
</feature>
<dbReference type="InterPro" id="IPR015943">
    <property type="entry name" value="WD40/YVTN_repeat-like_dom_sf"/>
</dbReference>
<evidence type="ECO:0000313" key="7">
    <source>
        <dbReference type="Proteomes" id="UP000284706"/>
    </source>
</evidence>
<sequence>MSLPPSDSATKPGFGARVKQRLLKIKDKIVNPAIRGPSLSSTAANSRSSTPLHGPADEGRLLHQSLQLPRTSIPTPSNRPSSTTPTAHGALNVQSTVPDIQLPTNVAPINDHAPAPFPSRKAVATPGPPDPSQSGSDNELQVLTSPASKDRFGTVLNVVSQALKVATAATAVVPPAQSVIGGVSGAVDMVKTMKQNGVDREAVVRTLKEALRRIEMCKSIESPSEEMLKMLSTLEHDIEENLGSIEDAMKESWWKKLVEGDAQEMIKCYTRLSSSLNLFITQTVVSVGGHVEALKKITIELKSTTERNYEAISQFITKAELKDLNCVPEAGYDAGPADLRRACTTGTRKQILDDLMVWATDDEKTQVYWLSGMAGTGKTTIAYSFCQLLQDADLLCTSYFCSRNVASSMDTRSVLPMLAYHLASYSPSFSESLLSALRQPSHSNVRQKELEKQFQALILGPTGLSRIPDMQKRRVLIYDGADEASNLHEVAKLISLFLKHASRLPFKVFISSRRDAIIKYEFGLKEFTPNSTSLLLHDVEKTLVEADIRSYIVEHLQVVRPPVPDATISNLVDISGALFVYAAVLCSFLKQGSDEEFSDRLEAISANTSPPGIPTRPHDNLDQIYMQILKTAQNASRDVWHVLLVILTTYSPLTATSIAKVLAIMDYQVTRVLNSLHSVLTGSESKDYPVTIFHTSFRDFLLDTSRGRDFSRHILANHGHLAHQCLTIMKESLISNDFSEVSRKDNNGKAVEIQGPSPRLAYACANWFIHLLELDVEQLAGCQLGVEAFFSKLVLRWVECMSRLGYLEDAVRSLRKFELSDIMISANLHLAAMDARRMVLQCFDLIQDQPTEIYNSALAWLPKESKMRGRFKSQIVWQITCGLQSDWGACESVMRGHPDTVWSVSFSPDGRRVASGSSDNTVRIWNI</sequence>